<dbReference type="EMBL" id="QJNU01000333">
    <property type="protein sequence ID" value="RYP02022.1"/>
    <property type="molecule type" value="Genomic_DNA"/>
</dbReference>
<proteinExistence type="predicted"/>
<accession>A0A4Q4T8H3</accession>
<evidence type="ECO:0000313" key="1">
    <source>
        <dbReference type="EMBL" id="RYP02022.1"/>
    </source>
</evidence>
<protein>
    <submittedName>
        <fullName evidence="1">Uncharacterized protein</fullName>
    </submittedName>
</protein>
<name>A0A4Q4T8H3_9PEZI</name>
<dbReference type="Proteomes" id="UP000293360">
    <property type="component" value="Unassembled WGS sequence"/>
</dbReference>
<organism evidence="1 2">
    <name type="scientific">Monosporascus ibericus</name>
    <dbReference type="NCBI Taxonomy" id="155417"/>
    <lineage>
        <taxon>Eukaryota</taxon>
        <taxon>Fungi</taxon>
        <taxon>Dikarya</taxon>
        <taxon>Ascomycota</taxon>
        <taxon>Pezizomycotina</taxon>
        <taxon>Sordariomycetes</taxon>
        <taxon>Xylariomycetidae</taxon>
        <taxon>Xylariales</taxon>
        <taxon>Xylariales incertae sedis</taxon>
        <taxon>Monosporascus</taxon>
    </lineage>
</organism>
<keyword evidence="2" id="KW-1185">Reference proteome</keyword>
<evidence type="ECO:0000313" key="2">
    <source>
        <dbReference type="Proteomes" id="UP000293360"/>
    </source>
</evidence>
<dbReference type="AlphaFoldDB" id="A0A4Q4T8H3"/>
<sequence length="168" mass="18738">MRQAETWSGCDKEDVLECDTTAGLPVKSGRALGLDIYSLVQLGSILLWKKEGSDPEREASAKVSPKLTSGCLEEHVPKHETFLFTDMIMELLGAGTTWKPTEAHVHGRRSEGVKRQGHWFFEKEGSKLQVMEADALQSSCESQSESTFPLASHMRFTNRMLIEVKLPS</sequence>
<dbReference type="OrthoDB" id="4770905at2759"/>
<gene>
    <name evidence="1" type="ORF">DL764_005990</name>
</gene>
<dbReference type="STRING" id="155417.A0A4Q4T8H3"/>
<reference evidence="1 2" key="1">
    <citation type="submission" date="2018-06" db="EMBL/GenBank/DDBJ databases">
        <title>Complete Genomes of Monosporascus.</title>
        <authorList>
            <person name="Robinson A.J."/>
            <person name="Natvig D.O."/>
        </authorList>
    </citation>
    <scope>NUCLEOTIDE SEQUENCE [LARGE SCALE GENOMIC DNA]</scope>
    <source>
        <strain evidence="1 2">CBS 110550</strain>
    </source>
</reference>
<comment type="caution">
    <text evidence="1">The sequence shown here is derived from an EMBL/GenBank/DDBJ whole genome shotgun (WGS) entry which is preliminary data.</text>
</comment>